<feature type="region of interest" description="Disordered" evidence="15">
    <location>
        <begin position="1282"/>
        <end position="1306"/>
    </location>
</feature>
<keyword evidence="4" id="KW-0677">Repeat</keyword>
<reference evidence="18" key="1">
    <citation type="submission" date="2023-08" db="EMBL/GenBank/DDBJ databases">
        <authorList>
            <person name="Alioto T."/>
            <person name="Alioto T."/>
            <person name="Gomez Garrido J."/>
        </authorList>
    </citation>
    <scope>NUCLEOTIDE SEQUENCE</scope>
</reference>
<dbReference type="SUPFAM" id="SSF57667">
    <property type="entry name" value="beta-beta-alpha zinc fingers"/>
    <property type="match status" value="6"/>
</dbReference>
<keyword evidence="7" id="KW-0805">Transcription regulation</keyword>
<comment type="subcellular location">
    <subcellularLocation>
        <location evidence="1">Nucleus</location>
    </subcellularLocation>
</comment>
<feature type="domain" description="C2H2-type" evidence="17">
    <location>
        <begin position="1088"/>
        <end position="1116"/>
    </location>
</feature>
<dbReference type="PANTHER" id="PTHR16515">
    <property type="entry name" value="PR DOMAIN ZINC FINGER PROTEIN"/>
    <property type="match status" value="1"/>
</dbReference>
<dbReference type="Proteomes" id="UP001162480">
    <property type="component" value="Chromosome 4"/>
</dbReference>
<feature type="compositionally biased region" description="Acidic residues" evidence="15">
    <location>
        <begin position="1289"/>
        <end position="1303"/>
    </location>
</feature>
<dbReference type="FunFam" id="3.30.160.60:FF:000222">
    <property type="entry name" value="Putative transcriptional repressor ctcf"/>
    <property type="match status" value="1"/>
</dbReference>
<keyword evidence="8" id="KW-0238">DNA-binding</keyword>
<evidence type="ECO:0000256" key="9">
    <source>
        <dbReference type="ARBA" id="ARBA00023163"/>
    </source>
</evidence>
<evidence type="ECO:0000256" key="6">
    <source>
        <dbReference type="ARBA" id="ARBA00022833"/>
    </source>
</evidence>
<dbReference type="PANTHER" id="PTHR16515:SF49">
    <property type="entry name" value="GASTRULA ZINC FINGER PROTEIN XLCGF49.1-LIKE-RELATED"/>
    <property type="match status" value="1"/>
</dbReference>
<feature type="domain" description="C2H2-type" evidence="17">
    <location>
        <begin position="1003"/>
        <end position="1031"/>
    </location>
</feature>
<dbReference type="PROSITE" id="PS00028">
    <property type="entry name" value="ZINC_FINGER_C2H2_1"/>
    <property type="match status" value="7"/>
</dbReference>
<evidence type="ECO:0000256" key="13">
    <source>
        <dbReference type="PROSITE-ProRule" id="PRU00042"/>
    </source>
</evidence>
<feature type="domain" description="C2H2-type" evidence="17">
    <location>
        <begin position="974"/>
        <end position="1001"/>
    </location>
</feature>
<evidence type="ECO:0000259" key="17">
    <source>
        <dbReference type="PROSITE" id="PS50157"/>
    </source>
</evidence>
<evidence type="ECO:0000256" key="8">
    <source>
        <dbReference type="ARBA" id="ARBA00023125"/>
    </source>
</evidence>
<comment type="similarity">
    <text evidence="11">Belongs to the CTCF zinc-finger protein family.</text>
</comment>
<feature type="domain" description="C2H2-type" evidence="17">
    <location>
        <begin position="946"/>
        <end position="973"/>
    </location>
</feature>
<evidence type="ECO:0000313" key="19">
    <source>
        <dbReference type="Proteomes" id="UP001162480"/>
    </source>
</evidence>
<proteinExistence type="inferred from homology"/>
<keyword evidence="3" id="KW-0479">Metal-binding</keyword>
<feature type="domain" description="C2H2-type" evidence="17">
    <location>
        <begin position="1125"/>
        <end position="1152"/>
    </location>
</feature>
<evidence type="ECO:0000256" key="3">
    <source>
        <dbReference type="ARBA" id="ARBA00022723"/>
    </source>
</evidence>
<keyword evidence="5 13" id="KW-0863">Zinc-finger</keyword>
<dbReference type="FunFam" id="3.30.160.60:FF:002343">
    <property type="entry name" value="Zinc finger protein 33A"/>
    <property type="match status" value="1"/>
</dbReference>
<evidence type="ECO:0000256" key="11">
    <source>
        <dbReference type="ARBA" id="ARBA00061457"/>
    </source>
</evidence>
<evidence type="ECO:0000256" key="7">
    <source>
        <dbReference type="ARBA" id="ARBA00023015"/>
    </source>
</evidence>
<dbReference type="EMBL" id="OX597817">
    <property type="protein sequence ID" value="CAI9721288.1"/>
    <property type="molecule type" value="Genomic_DNA"/>
</dbReference>
<dbReference type="Gene3D" id="3.30.160.60">
    <property type="entry name" value="Classic Zinc Finger"/>
    <property type="match status" value="9"/>
</dbReference>
<dbReference type="FunFam" id="3.30.160.60:FF:000100">
    <property type="entry name" value="Zinc finger 45-like"/>
    <property type="match status" value="1"/>
</dbReference>
<dbReference type="GO" id="GO:0008270">
    <property type="term" value="F:zinc ion binding"/>
    <property type="evidence" value="ECO:0007669"/>
    <property type="project" value="UniProtKB-KW"/>
</dbReference>
<accession>A0AA36ATC6</accession>
<evidence type="ECO:0000256" key="4">
    <source>
        <dbReference type="ARBA" id="ARBA00022737"/>
    </source>
</evidence>
<dbReference type="FunFam" id="3.30.160.60:FF:000049">
    <property type="entry name" value="transcriptional repressor CTCF isoform X1"/>
    <property type="match status" value="2"/>
</dbReference>
<name>A0AA36ATC6_OCTVU</name>
<dbReference type="FunFam" id="3.30.160.60:FF:001668">
    <property type="entry name" value="transcriptional repressor CTCF"/>
    <property type="match status" value="1"/>
</dbReference>
<dbReference type="Pfam" id="PF00096">
    <property type="entry name" value="zf-C2H2"/>
    <property type="match status" value="5"/>
</dbReference>
<feature type="domain" description="C2H2-type" evidence="17">
    <location>
        <begin position="833"/>
        <end position="860"/>
    </location>
</feature>
<dbReference type="FunFam" id="3.30.160.60:FF:000373">
    <property type="entry name" value="Putative transcriptional repressor ctcf"/>
    <property type="match status" value="1"/>
</dbReference>
<evidence type="ECO:0000256" key="1">
    <source>
        <dbReference type="ARBA" id="ARBA00004123"/>
    </source>
</evidence>
<keyword evidence="14" id="KW-0694">RNA-binding</keyword>
<keyword evidence="2" id="KW-0678">Repressor</keyword>
<dbReference type="Pfam" id="PF00076">
    <property type="entry name" value="RRM_1"/>
    <property type="match status" value="1"/>
</dbReference>
<sequence length="1374" mass="153869">MSERGVGSSSFWESQNYYGRSGVPCGHPRRYDSGNVVRLPSDSRTKLTNKYDQNTETEEEQQIKYLAQKQLDTKLTKEQYMSHQRTFVEKVLYKPKTAELKGICSLDSFNKIQKQDEELEFLRQCGLSEDEICLKKEHDSAAEEIPAQKRSRYGMNPSVQKEIIQNINEKINEKKANSKIPNSFNGARNISRLRMELENAVRTNKTSLMNCLITTKTKDTDVCEEHPINQLKDISDSLLTKKRKIHSPVKNGTFDKTETDDTEIKSENISKGVETLPEENHTVNQVSSDENSKSNSLGLTHIEDEVQPISKELISKNCISTEEILLISRFKEYHPGEKNNTLYLKNLSKKVTEYDLMKLFLHFQTEKFPIQYKLLSGKMRGQAFITFETAHIAEEALELVNGYVLKVPPHSSTSPHTATLTAHQRPPVSTKEDAVNSIMEDSSTGSVQEGENLNDLQHYLVNFNKEIGADVPTELDDATVHVTNREHDAVFISTTETTSPVVEGTEIVSMQEYYTPPTAILNTETDAADQISCIETVQGHSTIELDAAEAEIVHKISDIVQNDHLSAVHAQLAELSGNQIQESGFINGSEITAEALANSENEINRIIRVVSVGGEKHMHIEEASLQVVSEDSANQQILSSGDLGVQQISVDDSQIVTGEDTQTIIRQDIDGTNPVAVLASVAANTMCASSHLQAMPVGSLPTEIHNAQLVALQNSEDSSQPQLVAVQSADGVTSETLHVIDNSQVSSSNSFILPTAGTNYQTVTIMPSDGSRNGEFSYVFIVSQGDGDKDLSVYDFKEEPREITDEIIEEDGTTKRILKITPKKLFQTNPAQLMCQYCNYTSPKRYLLTRHMKSHSEDRPHKCDVCGRGFKTMASLQNHRNTHTGTRPHKCKQCHAAFTTSGELVRHVRYRHTFEKPHKCSMCEYASVELSKLKRHMRSHTGERPYQCQHCSYASPDTYKLKRHLRIHTGEKPYECDICHAKFTQSNSLKAHKLIHSGNKPVFQCNLCPTTCGRKTDLKIHIQKLHTCEKPLGCRKCGKNFLDRYSYKLHMKSHEGEKCFKCNRCDYAALSQRHLDNHLLTHSGEKPFECNECDQSFRQKQLLKRHKNLYHTPNYTPPRPKEKTHECSECDKSFAHKGNLMRHLSYHDLEEDAFQTDHLNKLSPGPHVHLTAQQLLQSSLLSDLRDGKLGPGRIPQVVLVHPDGRVEEVTSKLQKVQDAEQTATTFSSHNQEKNMDDIFLAMEVTAEAMNNAGTSTLNSDGIQILNTSDAINGIAEVSQMKEASTQAELESDFDSDSESDESELDVHESIETDNIAVAPDNLSDASQHVANGTAHIITLSTLSSDLNLSNSIKTNSTTLTVPAELIQARLVNVD</sequence>
<evidence type="ECO:0000313" key="18">
    <source>
        <dbReference type="EMBL" id="CAI9721288.1"/>
    </source>
</evidence>
<protein>
    <recommendedName>
        <fullName evidence="12">CCCTC-binding factor</fullName>
    </recommendedName>
</protein>
<dbReference type="InterPro" id="IPR012677">
    <property type="entry name" value="Nucleotide-bd_a/b_plait_sf"/>
</dbReference>
<dbReference type="InterPro" id="IPR035979">
    <property type="entry name" value="RBD_domain_sf"/>
</dbReference>
<keyword evidence="10" id="KW-0539">Nucleus</keyword>
<feature type="domain" description="C2H2-type" evidence="17">
    <location>
        <begin position="918"/>
        <end position="945"/>
    </location>
</feature>
<evidence type="ECO:0000256" key="2">
    <source>
        <dbReference type="ARBA" id="ARBA00022491"/>
    </source>
</evidence>
<keyword evidence="6" id="KW-0862">Zinc</keyword>
<gene>
    <name evidence="18" type="ORF">OCTVUL_1B006596</name>
</gene>
<evidence type="ECO:0000256" key="5">
    <source>
        <dbReference type="ARBA" id="ARBA00022771"/>
    </source>
</evidence>
<feature type="domain" description="C2H2-type" evidence="17">
    <location>
        <begin position="1060"/>
        <end position="1087"/>
    </location>
</feature>
<evidence type="ECO:0000259" key="16">
    <source>
        <dbReference type="PROSITE" id="PS50102"/>
    </source>
</evidence>
<keyword evidence="19" id="KW-1185">Reference proteome</keyword>
<dbReference type="GO" id="GO:0005634">
    <property type="term" value="C:nucleus"/>
    <property type="evidence" value="ECO:0007669"/>
    <property type="project" value="UniProtKB-SubCell"/>
</dbReference>
<keyword evidence="9" id="KW-0804">Transcription</keyword>
<dbReference type="Gene3D" id="3.30.70.330">
    <property type="match status" value="1"/>
</dbReference>
<dbReference type="InterPro" id="IPR013087">
    <property type="entry name" value="Znf_C2H2_type"/>
</dbReference>
<dbReference type="InterPro" id="IPR000504">
    <property type="entry name" value="RRM_dom"/>
</dbReference>
<feature type="domain" description="C2H2-type" evidence="17">
    <location>
        <begin position="889"/>
        <end position="917"/>
    </location>
</feature>
<organism evidence="18 19">
    <name type="scientific">Octopus vulgaris</name>
    <name type="common">Common octopus</name>
    <dbReference type="NCBI Taxonomy" id="6645"/>
    <lineage>
        <taxon>Eukaryota</taxon>
        <taxon>Metazoa</taxon>
        <taxon>Spiralia</taxon>
        <taxon>Lophotrochozoa</taxon>
        <taxon>Mollusca</taxon>
        <taxon>Cephalopoda</taxon>
        <taxon>Coleoidea</taxon>
        <taxon>Octopodiformes</taxon>
        <taxon>Octopoda</taxon>
        <taxon>Incirrata</taxon>
        <taxon>Octopodidae</taxon>
        <taxon>Octopus</taxon>
    </lineage>
</organism>
<dbReference type="PROSITE" id="PS50157">
    <property type="entry name" value="ZINC_FINGER_C2H2_2"/>
    <property type="match status" value="11"/>
</dbReference>
<dbReference type="GO" id="GO:0003677">
    <property type="term" value="F:DNA binding"/>
    <property type="evidence" value="ECO:0007669"/>
    <property type="project" value="UniProtKB-KW"/>
</dbReference>
<feature type="domain" description="RRM" evidence="16">
    <location>
        <begin position="340"/>
        <end position="412"/>
    </location>
</feature>
<dbReference type="InterPro" id="IPR050331">
    <property type="entry name" value="Zinc_finger"/>
</dbReference>
<evidence type="ECO:0000256" key="14">
    <source>
        <dbReference type="PROSITE-ProRule" id="PRU00176"/>
    </source>
</evidence>
<feature type="domain" description="C2H2-type" evidence="17">
    <location>
        <begin position="861"/>
        <end position="888"/>
    </location>
</feature>
<dbReference type="GO" id="GO:0010468">
    <property type="term" value="P:regulation of gene expression"/>
    <property type="evidence" value="ECO:0007669"/>
    <property type="project" value="UniProtKB-ARBA"/>
</dbReference>
<feature type="domain" description="C2H2-type" evidence="17">
    <location>
        <begin position="1032"/>
        <end position="1059"/>
    </location>
</feature>
<dbReference type="GO" id="GO:0003723">
    <property type="term" value="F:RNA binding"/>
    <property type="evidence" value="ECO:0007669"/>
    <property type="project" value="UniProtKB-UniRule"/>
</dbReference>
<dbReference type="SMART" id="SM00355">
    <property type="entry name" value="ZnF_C2H2"/>
    <property type="match status" value="11"/>
</dbReference>
<dbReference type="InterPro" id="IPR036236">
    <property type="entry name" value="Znf_C2H2_sf"/>
</dbReference>
<dbReference type="PROSITE" id="PS50102">
    <property type="entry name" value="RRM"/>
    <property type="match status" value="1"/>
</dbReference>
<dbReference type="SUPFAM" id="SSF54928">
    <property type="entry name" value="RNA-binding domain, RBD"/>
    <property type="match status" value="1"/>
</dbReference>
<evidence type="ECO:0000256" key="12">
    <source>
        <dbReference type="ARBA" id="ARBA00079129"/>
    </source>
</evidence>
<evidence type="ECO:0000256" key="15">
    <source>
        <dbReference type="SAM" id="MobiDB-lite"/>
    </source>
</evidence>
<dbReference type="SMART" id="SM00360">
    <property type="entry name" value="RRM"/>
    <property type="match status" value="1"/>
</dbReference>
<evidence type="ECO:0000256" key="10">
    <source>
        <dbReference type="ARBA" id="ARBA00023242"/>
    </source>
</evidence>